<dbReference type="EMBL" id="ALAB01000043">
    <property type="protein sequence ID" value="EJI83843.1"/>
    <property type="molecule type" value="Genomic_DNA"/>
</dbReference>
<sequence>MSDGISMQPIINEWQLGDRLGKALQHQQRADFALWLAFLSPAVEEMAEFQTPVNQAAQPKHDLYQQLAVSRRRPFAYQTTDDRALLQQSQAAQQGLAQLKLYSYLQEQPWVWQEDKRKLEPQVFADLDLHCRRRLAGDKMPPSVSDETALYEILEQLSATQLL</sequence>
<dbReference type="InterPro" id="IPR021879">
    <property type="entry name" value="VC2046_fam"/>
</dbReference>
<dbReference type="PATRIC" id="fig|1197174.4.peg.3304"/>
<evidence type="ECO:0000313" key="2">
    <source>
        <dbReference type="Proteomes" id="UP000012043"/>
    </source>
</evidence>
<dbReference type="AlphaFoldDB" id="J1PYR0"/>
<evidence type="ECO:0008006" key="3">
    <source>
        <dbReference type="Google" id="ProtNLM"/>
    </source>
</evidence>
<protein>
    <recommendedName>
        <fullName evidence="3">30S ribosomal protein S5</fullName>
    </recommendedName>
</protein>
<dbReference type="Proteomes" id="UP000012043">
    <property type="component" value="Unassembled WGS sequence"/>
</dbReference>
<name>J1PYR0_9ALTE</name>
<keyword evidence="2" id="KW-1185">Reference proteome</keyword>
<comment type="caution">
    <text evidence="1">The sequence shown here is derived from an EMBL/GenBank/DDBJ whole genome shotgun (WGS) entry which is preliminary data.</text>
</comment>
<accession>J1PYR0</accession>
<organism evidence="1 2">
    <name type="scientific">Alishewanella aestuarii B11</name>
    <dbReference type="NCBI Taxonomy" id="1197174"/>
    <lineage>
        <taxon>Bacteria</taxon>
        <taxon>Pseudomonadati</taxon>
        <taxon>Pseudomonadota</taxon>
        <taxon>Gammaproteobacteria</taxon>
        <taxon>Alteromonadales</taxon>
        <taxon>Alteromonadaceae</taxon>
        <taxon>Alishewanella</taxon>
    </lineage>
</organism>
<evidence type="ECO:0000313" key="1">
    <source>
        <dbReference type="EMBL" id="EJI83843.1"/>
    </source>
</evidence>
<gene>
    <name evidence="1" type="ORF">AEST_33750</name>
</gene>
<reference evidence="1 2" key="1">
    <citation type="journal article" date="2012" name="J. Bacteriol.">
        <title>Genome Sequence of Pectin-Degrading Alishewanella aestuarii Strain B11T, Isolated from Tidal Flat Sediment.</title>
        <authorList>
            <person name="Jung J."/>
            <person name="Choi S."/>
            <person name="Chun J."/>
            <person name="Park W."/>
        </authorList>
    </citation>
    <scope>NUCLEOTIDE SEQUENCE [LARGE SCALE GENOMIC DNA]</scope>
    <source>
        <strain evidence="1 2">B11</strain>
    </source>
</reference>
<proteinExistence type="predicted"/>
<dbReference type="Pfam" id="PF11993">
    <property type="entry name" value="VC2046"/>
    <property type="match status" value="1"/>
</dbReference>